<accession>A0A0C3P279</accession>
<evidence type="ECO:0000313" key="2">
    <source>
        <dbReference type="EMBL" id="KIO01394.1"/>
    </source>
</evidence>
<dbReference type="InParanoid" id="A0A0C3P279"/>
<reference evidence="2 3" key="1">
    <citation type="submission" date="2014-04" db="EMBL/GenBank/DDBJ databases">
        <authorList>
            <consortium name="DOE Joint Genome Institute"/>
            <person name="Kuo A."/>
            <person name="Kohler A."/>
            <person name="Costa M.D."/>
            <person name="Nagy L.G."/>
            <person name="Floudas D."/>
            <person name="Copeland A."/>
            <person name="Barry K.W."/>
            <person name="Cichocki N."/>
            <person name="Veneault-Fourrey C."/>
            <person name="LaButti K."/>
            <person name="Lindquist E.A."/>
            <person name="Lipzen A."/>
            <person name="Lundell T."/>
            <person name="Morin E."/>
            <person name="Murat C."/>
            <person name="Sun H."/>
            <person name="Tunlid A."/>
            <person name="Henrissat B."/>
            <person name="Grigoriev I.V."/>
            <person name="Hibbett D.S."/>
            <person name="Martin F."/>
            <person name="Nordberg H.P."/>
            <person name="Cantor M.N."/>
            <person name="Hua S.X."/>
        </authorList>
    </citation>
    <scope>NUCLEOTIDE SEQUENCE [LARGE SCALE GENOMIC DNA]</scope>
    <source>
        <strain evidence="2 3">Marx 270</strain>
    </source>
</reference>
<organism evidence="2 3">
    <name type="scientific">Pisolithus tinctorius Marx 270</name>
    <dbReference type="NCBI Taxonomy" id="870435"/>
    <lineage>
        <taxon>Eukaryota</taxon>
        <taxon>Fungi</taxon>
        <taxon>Dikarya</taxon>
        <taxon>Basidiomycota</taxon>
        <taxon>Agaricomycotina</taxon>
        <taxon>Agaricomycetes</taxon>
        <taxon>Agaricomycetidae</taxon>
        <taxon>Boletales</taxon>
        <taxon>Sclerodermatineae</taxon>
        <taxon>Pisolithaceae</taxon>
        <taxon>Pisolithus</taxon>
    </lineage>
</organism>
<protein>
    <submittedName>
        <fullName evidence="2">Uncharacterized protein</fullName>
    </submittedName>
</protein>
<feature type="region of interest" description="Disordered" evidence="1">
    <location>
        <begin position="1"/>
        <end position="44"/>
    </location>
</feature>
<dbReference type="AlphaFoldDB" id="A0A0C3P279"/>
<feature type="non-terminal residue" evidence="2">
    <location>
        <position position="59"/>
    </location>
</feature>
<dbReference type="EMBL" id="KN831988">
    <property type="protein sequence ID" value="KIO01394.1"/>
    <property type="molecule type" value="Genomic_DNA"/>
</dbReference>
<sequence>MVVVDTTNGCSHSTSETRSSREELGKPNCATVSGVKDGEHGSTKPLRRSVVHFTRSITI</sequence>
<keyword evidence="3" id="KW-1185">Reference proteome</keyword>
<gene>
    <name evidence="2" type="ORF">M404DRAFT_1003103</name>
</gene>
<evidence type="ECO:0000256" key="1">
    <source>
        <dbReference type="SAM" id="MobiDB-lite"/>
    </source>
</evidence>
<dbReference type="Proteomes" id="UP000054217">
    <property type="component" value="Unassembled WGS sequence"/>
</dbReference>
<proteinExistence type="predicted"/>
<reference evidence="3" key="2">
    <citation type="submission" date="2015-01" db="EMBL/GenBank/DDBJ databases">
        <title>Evolutionary Origins and Diversification of the Mycorrhizal Mutualists.</title>
        <authorList>
            <consortium name="DOE Joint Genome Institute"/>
            <consortium name="Mycorrhizal Genomics Consortium"/>
            <person name="Kohler A."/>
            <person name="Kuo A."/>
            <person name="Nagy L.G."/>
            <person name="Floudas D."/>
            <person name="Copeland A."/>
            <person name="Barry K.W."/>
            <person name="Cichocki N."/>
            <person name="Veneault-Fourrey C."/>
            <person name="LaButti K."/>
            <person name="Lindquist E.A."/>
            <person name="Lipzen A."/>
            <person name="Lundell T."/>
            <person name="Morin E."/>
            <person name="Murat C."/>
            <person name="Riley R."/>
            <person name="Ohm R."/>
            <person name="Sun H."/>
            <person name="Tunlid A."/>
            <person name="Henrissat B."/>
            <person name="Grigoriev I.V."/>
            <person name="Hibbett D.S."/>
            <person name="Martin F."/>
        </authorList>
    </citation>
    <scope>NUCLEOTIDE SEQUENCE [LARGE SCALE GENOMIC DNA]</scope>
    <source>
        <strain evidence="3">Marx 270</strain>
    </source>
</reference>
<evidence type="ECO:0000313" key="3">
    <source>
        <dbReference type="Proteomes" id="UP000054217"/>
    </source>
</evidence>
<feature type="compositionally biased region" description="Polar residues" evidence="1">
    <location>
        <begin position="1"/>
        <end position="12"/>
    </location>
</feature>
<dbReference type="HOGENOM" id="CLU_2967417_0_0_1"/>
<name>A0A0C3P279_PISTI</name>